<dbReference type="SUPFAM" id="SSF90123">
    <property type="entry name" value="ABC transporter transmembrane region"/>
    <property type="match status" value="1"/>
</dbReference>
<dbReference type="GO" id="GO:0042626">
    <property type="term" value="F:ATPase-coupled transmembrane transporter activity"/>
    <property type="evidence" value="ECO:0007669"/>
    <property type="project" value="TreeGrafter"/>
</dbReference>
<dbReference type="GO" id="GO:0005524">
    <property type="term" value="F:ATP binding"/>
    <property type="evidence" value="ECO:0007669"/>
    <property type="project" value="UniProtKB-KW"/>
</dbReference>
<dbReference type="Proteomes" id="UP000663828">
    <property type="component" value="Unassembled WGS sequence"/>
</dbReference>
<dbReference type="InterPro" id="IPR003439">
    <property type="entry name" value="ABC_transporter-like_ATP-bd"/>
</dbReference>
<keyword evidence="3" id="KW-0812">Transmembrane</keyword>
<gene>
    <name evidence="9" type="ORF">XAT740_LOCUS63181</name>
</gene>
<evidence type="ECO:0000256" key="2">
    <source>
        <dbReference type="ARBA" id="ARBA00009726"/>
    </source>
</evidence>
<sequence>MSVLFLLVTAVLSVSFRKILIPSGVAISLMYCMQMTTSFQWSVRQLMEAANCTTSAERIDEYAQLPPEEDESDHKQLVKTPEDWPSRGAIDYRNYSLRYRPYLASVLKNINVYIESNKKIGIIGRAGKSSFLQSLFRLVSRSCVDGKILIDDIDISRVALSHLRSKLSVIPQQPILFS</sequence>
<evidence type="ECO:0000259" key="8">
    <source>
        <dbReference type="Pfam" id="PF00005"/>
    </source>
</evidence>
<organism evidence="9 10">
    <name type="scientific">Adineta ricciae</name>
    <name type="common">Rotifer</name>
    <dbReference type="NCBI Taxonomy" id="249248"/>
    <lineage>
        <taxon>Eukaryota</taxon>
        <taxon>Metazoa</taxon>
        <taxon>Spiralia</taxon>
        <taxon>Gnathifera</taxon>
        <taxon>Rotifera</taxon>
        <taxon>Eurotatoria</taxon>
        <taxon>Bdelloidea</taxon>
        <taxon>Adinetida</taxon>
        <taxon>Adinetidae</taxon>
        <taxon>Adineta</taxon>
    </lineage>
</organism>
<dbReference type="AlphaFoldDB" id="A0A816HM46"/>
<evidence type="ECO:0000313" key="9">
    <source>
        <dbReference type="EMBL" id="CAF1689165.1"/>
    </source>
</evidence>
<dbReference type="InterPro" id="IPR027417">
    <property type="entry name" value="P-loop_NTPase"/>
</dbReference>
<keyword evidence="7" id="KW-0472">Membrane</keyword>
<evidence type="ECO:0000256" key="3">
    <source>
        <dbReference type="ARBA" id="ARBA00022692"/>
    </source>
</evidence>
<dbReference type="Pfam" id="PF00005">
    <property type="entry name" value="ABC_tran"/>
    <property type="match status" value="1"/>
</dbReference>
<evidence type="ECO:0000256" key="4">
    <source>
        <dbReference type="ARBA" id="ARBA00022741"/>
    </source>
</evidence>
<evidence type="ECO:0000256" key="6">
    <source>
        <dbReference type="ARBA" id="ARBA00022989"/>
    </source>
</evidence>
<keyword evidence="10" id="KW-1185">Reference proteome</keyword>
<evidence type="ECO:0000256" key="1">
    <source>
        <dbReference type="ARBA" id="ARBA00004141"/>
    </source>
</evidence>
<feature type="domain" description="ABC transporter" evidence="8">
    <location>
        <begin position="107"/>
        <end position="177"/>
    </location>
</feature>
<comment type="similarity">
    <text evidence="2">Belongs to the ABC transporter superfamily. ABCC family. Conjugate transporter (TC 3.A.1.208) subfamily.</text>
</comment>
<evidence type="ECO:0000256" key="5">
    <source>
        <dbReference type="ARBA" id="ARBA00022840"/>
    </source>
</evidence>
<dbReference type="PANTHER" id="PTHR24223">
    <property type="entry name" value="ATP-BINDING CASSETTE SUB-FAMILY C"/>
    <property type="match status" value="1"/>
</dbReference>
<dbReference type="EMBL" id="CAJNOR010019000">
    <property type="protein sequence ID" value="CAF1689165.1"/>
    <property type="molecule type" value="Genomic_DNA"/>
</dbReference>
<evidence type="ECO:0000256" key="7">
    <source>
        <dbReference type="ARBA" id="ARBA00023136"/>
    </source>
</evidence>
<comment type="caution">
    <text evidence="9">The sequence shown here is derived from an EMBL/GenBank/DDBJ whole genome shotgun (WGS) entry which is preliminary data.</text>
</comment>
<name>A0A816HM46_ADIRI</name>
<dbReference type="Gene3D" id="1.20.1560.10">
    <property type="entry name" value="ABC transporter type 1, transmembrane domain"/>
    <property type="match status" value="1"/>
</dbReference>
<keyword evidence="4" id="KW-0547">Nucleotide-binding</keyword>
<dbReference type="InterPro" id="IPR036640">
    <property type="entry name" value="ABC1_TM_sf"/>
</dbReference>
<reference evidence="9" key="1">
    <citation type="submission" date="2021-02" db="EMBL/GenBank/DDBJ databases">
        <authorList>
            <person name="Nowell W R."/>
        </authorList>
    </citation>
    <scope>NUCLEOTIDE SEQUENCE</scope>
</reference>
<protein>
    <recommendedName>
        <fullName evidence="8">ABC transporter domain-containing protein</fullName>
    </recommendedName>
</protein>
<feature type="non-terminal residue" evidence="9">
    <location>
        <position position="1"/>
    </location>
</feature>
<accession>A0A816HM46</accession>
<dbReference type="PANTHER" id="PTHR24223:SF456">
    <property type="entry name" value="MULTIDRUG RESISTANCE-ASSOCIATED PROTEIN LETHAL(2)03659"/>
    <property type="match status" value="1"/>
</dbReference>
<dbReference type="GO" id="GO:0016887">
    <property type="term" value="F:ATP hydrolysis activity"/>
    <property type="evidence" value="ECO:0007669"/>
    <property type="project" value="InterPro"/>
</dbReference>
<dbReference type="SUPFAM" id="SSF52540">
    <property type="entry name" value="P-loop containing nucleoside triphosphate hydrolases"/>
    <property type="match status" value="1"/>
</dbReference>
<keyword evidence="6" id="KW-1133">Transmembrane helix</keyword>
<evidence type="ECO:0000313" key="10">
    <source>
        <dbReference type="Proteomes" id="UP000663828"/>
    </source>
</evidence>
<keyword evidence="5" id="KW-0067">ATP-binding</keyword>
<dbReference type="Gene3D" id="3.40.50.300">
    <property type="entry name" value="P-loop containing nucleotide triphosphate hydrolases"/>
    <property type="match status" value="1"/>
</dbReference>
<dbReference type="InterPro" id="IPR050173">
    <property type="entry name" value="ABC_transporter_C-like"/>
</dbReference>
<comment type="subcellular location">
    <subcellularLocation>
        <location evidence="1">Membrane</location>
        <topology evidence="1">Multi-pass membrane protein</topology>
    </subcellularLocation>
</comment>
<dbReference type="GO" id="GO:0016020">
    <property type="term" value="C:membrane"/>
    <property type="evidence" value="ECO:0007669"/>
    <property type="project" value="UniProtKB-SubCell"/>
</dbReference>
<proteinExistence type="inferred from homology"/>